<evidence type="ECO:0000313" key="1">
    <source>
        <dbReference type="EMBL" id="KAI7962433.1"/>
    </source>
</evidence>
<keyword evidence="2" id="KW-1185">Reference proteome</keyword>
<sequence>MPYVDWLHQGHYKISEHSLFQAFQATHDSIGYLVTDFFDREIPFHHTISPSKTQPLELAHLPLDPILSNLYNRMAAQKSKIQQRREAKFAEALKTGGASKKIGSNEIKAPKSKLPLTLIYGFLALFLGGLIFEFLRLII</sequence>
<reference evidence="2" key="1">
    <citation type="journal article" date="2018" name="BMC Genomics">
        <title>Genomic insights into host adaptation between the wheat stripe rust pathogen (Puccinia striiformis f. sp. tritici) and the barley stripe rust pathogen (Puccinia striiformis f. sp. hordei).</title>
        <authorList>
            <person name="Xia C."/>
            <person name="Wang M."/>
            <person name="Yin C."/>
            <person name="Cornejo O.E."/>
            <person name="Hulbert S.H."/>
            <person name="Chen X."/>
        </authorList>
    </citation>
    <scope>NUCLEOTIDE SEQUENCE [LARGE SCALE GENOMIC DNA]</scope>
    <source>
        <strain evidence="2">93-210</strain>
    </source>
</reference>
<dbReference type="EMBL" id="CM045865">
    <property type="protein sequence ID" value="KAI7962433.1"/>
    <property type="molecule type" value="Genomic_DNA"/>
</dbReference>
<reference evidence="2" key="2">
    <citation type="journal article" date="2018" name="Mol. Plant Microbe Interact.">
        <title>Genome sequence resources for the wheat stripe rust pathogen (Puccinia striiformis f. sp. tritici) and the barley stripe rust pathogen (Puccinia striiformis f. sp. hordei).</title>
        <authorList>
            <person name="Xia C."/>
            <person name="Wang M."/>
            <person name="Yin C."/>
            <person name="Cornejo O.E."/>
            <person name="Hulbert S.H."/>
            <person name="Chen X."/>
        </authorList>
    </citation>
    <scope>NUCLEOTIDE SEQUENCE [LARGE SCALE GENOMIC DNA]</scope>
    <source>
        <strain evidence="2">93-210</strain>
    </source>
</reference>
<organism evidence="1 2">
    <name type="scientific">Puccinia striiformis f. sp. tritici</name>
    <dbReference type="NCBI Taxonomy" id="168172"/>
    <lineage>
        <taxon>Eukaryota</taxon>
        <taxon>Fungi</taxon>
        <taxon>Dikarya</taxon>
        <taxon>Basidiomycota</taxon>
        <taxon>Pucciniomycotina</taxon>
        <taxon>Pucciniomycetes</taxon>
        <taxon>Pucciniales</taxon>
        <taxon>Pucciniaceae</taxon>
        <taxon>Puccinia</taxon>
    </lineage>
</organism>
<comment type="caution">
    <text evidence="1">The sequence shown here is derived from an EMBL/GenBank/DDBJ whole genome shotgun (WGS) entry which is preliminary data.</text>
</comment>
<dbReference type="Proteomes" id="UP001060170">
    <property type="component" value="Chromosome 1"/>
</dbReference>
<evidence type="ECO:0000313" key="2">
    <source>
        <dbReference type="Proteomes" id="UP001060170"/>
    </source>
</evidence>
<reference evidence="1 2" key="3">
    <citation type="journal article" date="2022" name="Microbiol. Spectr.">
        <title>Folding features and dynamics of 3D genome architecture in plant fungal pathogens.</title>
        <authorList>
            <person name="Xia C."/>
        </authorList>
    </citation>
    <scope>NUCLEOTIDE SEQUENCE [LARGE SCALE GENOMIC DNA]</scope>
    <source>
        <strain evidence="1 2">93-210</strain>
    </source>
</reference>
<gene>
    <name evidence="1" type="ORF">MJO28_000527</name>
</gene>
<accession>A0ACC0F010</accession>
<name>A0ACC0F010_9BASI</name>
<proteinExistence type="predicted"/>
<protein>
    <submittedName>
        <fullName evidence="1">Uncharacterized protein</fullName>
    </submittedName>
</protein>